<keyword evidence="10" id="KW-1185">Reference proteome</keyword>
<comment type="catalytic activity">
    <reaction evidence="7">
        <text>L-lysyl-[lipoyl-carrier protein] + (R)-lipoate + ATP = N(6)-[(R)-lipoyl]-L-lysyl-[lipoyl-carrier protein] + AMP + diphosphate + H(+)</text>
        <dbReference type="Rhea" id="RHEA:49288"/>
        <dbReference type="Rhea" id="RHEA-COMP:10500"/>
        <dbReference type="Rhea" id="RHEA-COMP:10502"/>
        <dbReference type="ChEBI" id="CHEBI:15378"/>
        <dbReference type="ChEBI" id="CHEBI:29969"/>
        <dbReference type="ChEBI" id="CHEBI:30616"/>
        <dbReference type="ChEBI" id="CHEBI:33019"/>
        <dbReference type="ChEBI" id="CHEBI:83088"/>
        <dbReference type="ChEBI" id="CHEBI:83099"/>
        <dbReference type="ChEBI" id="CHEBI:456215"/>
        <dbReference type="EC" id="6.3.1.20"/>
    </reaction>
</comment>
<name>A0ABQ5JRE3_9LACO</name>
<dbReference type="InterPro" id="IPR045864">
    <property type="entry name" value="aa-tRNA-synth_II/BPL/LPL"/>
</dbReference>
<dbReference type="PROSITE" id="PS51733">
    <property type="entry name" value="BPL_LPL_CATALYTIC"/>
    <property type="match status" value="1"/>
</dbReference>
<comment type="pathway">
    <text evidence="1">Protein modification; protein lipoylation via exogenous pathway; protein N(6)-(lipoyl)lysine from lipoate: step 2/2.</text>
</comment>
<reference evidence="9 10" key="1">
    <citation type="submission" date="2022-03" db="EMBL/GenBank/DDBJ databases">
        <title>Draft genome sequence of Furfurilactobacillus curtus JCM 31185.</title>
        <authorList>
            <person name="Suzuki S."/>
            <person name="Endo A."/>
            <person name="Kajikawa A."/>
        </authorList>
    </citation>
    <scope>NUCLEOTIDE SEQUENCE [LARGE SCALE GENOMIC DNA]</scope>
    <source>
        <strain evidence="9 10">JCM 31185</strain>
    </source>
</reference>
<dbReference type="InterPro" id="IPR004562">
    <property type="entry name" value="LipoylTrfase_LipoateP_Ligase"/>
</dbReference>
<evidence type="ECO:0000256" key="2">
    <source>
        <dbReference type="ARBA" id="ARBA00005124"/>
    </source>
</evidence>
<evidence type="ECO:0000256" key="1">
    <source>
        <dbReference type="ARBA" id="ARBA00005085"/>
    </source>
</evidence>
<dbReference type="RefSeq" id="WP_407884883.1">
    <property type="nucleotide sequence ID" value="NZ_BQXO01000007.1"/>
</dbReference>
<dbReference type="SUPFAM" id="SSF55681">
    <property type="entry name" value="Class II aaRS and biotin synthetases"/>
    <property type="match status" value="1"/>
</dbReference>
<dbReference type="PANTHER" id="PTHR12561:SF3">
    <property type="entry name" value="LIPOYLTRANSFERASE 1, MITOCHONDRIAL"/>
    <property type="match status" value="1"/>
</dbReference>
<dbReference type="Pfam" id="PF10437">
    <property type="entry name" value="Lip_prot_lig_C"/>
    <property type="match status" value="1"/>
</dbReference>
<dbReference type="EC" id="6.3.1.20" evidence="3"/>
<dbReference type="GO" id="GO:0016874">
    <property type="term" value="F:ligase activity"/>
    <property type="evidence" value="ECO:0007669"/>
    <property type="project" value="UniProtKB-KW"/>
</dbReference>
<dbReference type="NCBIfam" id="TIGR00545">
    <property type="entry name" value="lipoyltrans"/>
    <property type="match status" value="1"/>
</dbReference>
<dbReference type="InterPro" id="IPR004143">
    <property type="entry name" value="BPL_LPL_catalytic"/>
</dbReference>
<evidence type="ECO:0000256" key="4">
    <source>
        <dbReference type="ARBA" id="ARBA00022598"/>
    </source>
</evidence>
<dbReference type="SUPFAM" id="SSF82649">
    <property type="entry name" value="SufE/NifU"/>
    <property type="match status" value="1"/>
</dbReference>
<dbReference type="Gene3D" id="3.30.930.10">
    <property type="entry name" value="Bira Bifunctional Protein, Domain 2"/>
    <property type="match status" value="1"/>
</dbReference>
<protein>
    <recommendedName>
        <fullName evidence="3">lipoate--protein ligase</fullName>
        <ecNumber evidence="3">6.3.1.20</ecNumber>
    </recommendedName>
</protein>
<dbReference type="Proteomes" id="UP001628078">
    <property type="component" value="Unassembled WGS sequence"/>
</dbReference>
<sequence>MFLYDVTRNGQPVYDPIVNQSLDNYLVNDLHLSGHGLMIYVNQPAVIIGVHQNAYNEVNLPYLKDHNIKLVRRTSGGGAVYHDFGNLIFENIVIGDTSDFGHFNVFADPILKALQAMGATQAQLRGRNDMVLGNQKFSGMTMFKAGDAFAAGGTLMYNLNLEAASAVLTPDAEKLASKGVGSVNSRVTNIMSYLRPEFQNLSIEQFRTELLKRVFNVNDLSKIETYHLNDHDWSIIDQRLAGKYDTDAWNFGKNPGYDQYRSHHFDIGTVAFNFSVNDQRISAFKTYGDFINGGDPAIVDAVMLGVPFTQQGLTAALTAGDYQSNIGNMPVEELVNLILGH</sequence>
<evidence type="ECO:0000313" key="10">
    <source>
        <dbReference type="Proteomes" id="UP001628078"/>
    </source>
</evidence>
<proteinExistence type="predicted"/>
<evidence type="ECO:0000259" key="8">
    <source>
        <dbReference type="PROSITE" id="PS51733"/>
    </source>
</evidence>
<dbReference type="PANTHER" id="PTHR12561">
    <property type="entry name" value="LIPOATE-PROTEIN LIGASE"/>
    <property type="match status" value="1"/>
</dbReference>
<evidence type="ECO:0000313" key="9">
    <source>
        <dbReference type="EMBL" id="GKT06600.1"/>
    </source>
</evidence>
<comment type="pathway">
    <text evidence="2">Protein modification; protein lipoylation via exogenous pathway; protein N(6)-(lipoyl)lysine from lipoate: step 1/2.</text>
</comment>
<evidence type="ECO:0000256" key="5">
    <source>
        <dbReference type="ARBA" id="ARBA00022741"/>
    </source>
</evidence>
<organism evidence="9 10">
    <name type="scientific">Furfurilactobacillus curtus</name>
    <dbReference type="NCBI Taxonomy" id="1746200"/>
    <lineage>
        <taxon>Bacteria</taxon>
        <taxon>Bacillati</taxon>
        <taxon>Bacillota</taxon>
        <taxon>Bacilli</taxon>
        <taxon>Lactobacillales</taxon>
        <taxon>Lactobacillaceae</taxon>
        <taxon>Furfurilactobacillus</taxon>
    </lineage>
</organism>
<keyword evidence="4 9" id="KW-0436">Ligase</keyword>
<evidence type="ECO:0000256" key="7">
    <source>
        <dbReference type="ARBA" id="ARBA00048037"/>
    </source>
</evidence>
<feature type="domain" description="BPL/LPL catalytic" evidence="8">
    <location>
        <begin position="31"/>
        <end position="222"/>
    </location>
</feature>
<dbReference type="Gene3D" id="3.30.390.50">
    <property type="entry name" value="CO dehydrogenase flavoprotein, C-terminal domain"/>
    <property type="match status" value="1"/>
</dbReference>
<keyword evidence="5" id="KW-0547">Nucleotide-binding</keyword>
<comment type="caution">
    <text evidence="9">The sequence shown here is derived from an EMBL/GenBank/DDBJ whole genome shotgun (WGS) entry which is preliminary data.</text>
</comment>
<gene>
    <name evidence="9" type="primary">lplA-2</name>
    <name evidence="9" type="ORF">JCM31185_18870</name>
</gene>
<dbReference type="Pfam" id="PF21948">
    <property type="entry name" value="LplA-B_cat"/>
    <property type="match status" value="1"/>
</dbReference>
<dbReference type="CDD" id="cd16443">
    <property type="entry name" value="LplA"/>
    <property type="match status" value="1"/>
</dbReference>
<evidence type="ECO:0000256" key="6">
    <source>
        <dbReference type="ARBA" id="ARBA00022840"/>
    </source>
</evidence>
<accession>A0ABQ5JRE3</accession>
<dbReference type="EMBL" id="BQXO01000007">
    <property type="protein sequence ID" value="GKT06600.1"/>
    <property type="molecule type" value="Genomic_DNA"/>
</dbReference>
<dbReference type="InterPro" id="IPR019491">
    <property type="entry name" value="Lipoate_protein_ligase_C"/>
</dbReference>
<keyword evidence="6" id="KW-0067">ATP-binding</keyword>
<evidence type="ECO:0000256" key="3">
    <source>
        <dbReference type="ARBA" id="ARBA00012367"/>
    </source>
</evidence>